<dbReference type="KEGG" id="vcop:MM50RIKEN_22530"/>
<proteinExistence type="predicted"/>
<evidence type="ECO:0000256" key="1">
    <source>
        <dbReference type="SAM" id="SignalP"/>
    </source>
</evidence>
<dbReference type="AlphaFoldDB" id="A0A810Q377"/>
<keyword evidence="1" id="KW-0732">Signal</keyword>
<gene>
    <name evidence="2" type="ORF">MM50RIKEN_22530</name>
</gene>
<dbReference type="RefSeq" id="WP_213541059.1">
    <property type="nucleotide sequence ID" value="NZ_AP023418.1"/>
</dbReference>
<feature type="chain" id="PRO_5032947399" evidence="1">
    <location>
        <begin position="22"/>
        <end position="212"/>
    </location>
</feature>
<evidence type="ECO:0000313" key="2">
    <source>
        <dbReference type="EMBL" id="BCK82490.1"/>
    </source>
</evidence>
<reference evidence="2" key="1">
    <citation type="submission" date="2020-09" db="EMBL/GenBank/DDBJ databases">
        <title>New species isolated from human feces.</title>
        <authorList>
            <person name="Kitahara M."/>
            <person name="Shigeno Y."/>
            <person name="Shime M."/>
            <person name="Matsumoto Y."/>
            <person name="Nakamura S."/>
            <person name="Motooka D."/>
            <person name="Fukuoka S."/>
            <person name="Nishikawa H."/>
            <person name="Benno Y."/>
        </authorList>
    </citation>
    <scope>NUCLEOTIDE SEQUENCE</scope>
    <source>
        <strain evidence="2">MM50</strain>
    </source>
</reference>
<sequence length="212" mass="22897">MKQMKRAAGLLLALVLVLSMAACGKKDGDGGDSQSGFQRGTIENGIYTNTFVGIGCQLSDDWTYYTDEQLAELSGVVAESSEEMQKAMEDGKSTYDMFASAMEGLVTINVVYEDLGALYGKLLDEAGYLEIAVPKLEDALASMGLSNVKVEQTPVQFAGLVREGAVISGEMDGVPMYETLVCIKQEGYMCCVTMCSWTEDITADLAELFYQA</sequence>
<protein>
    <submittedName>
        <fullName evidence="2">Uncharacterized protein</fullName>
    </submittedName>
</protein>
<feature type="signal peptide" evidence="1">
    <location>
        <begin position="1"/>
        <end position="21"/>
    </location>
</feature>
<keyword evidence="3" id="KW-1185">Reference proteome</keyword>
<dbReference type="Proteomes" id="UP000681035">
    <property type="component" value="Chromosome"/>
</dbReference>
<dbReference type="PROSITE" id="PS51257">
    <property type="entry name" value="PROKAR_LIPOPROTEIN"/>
    <property type="match status" value="1"/>
</dbReference>
<name>A0A810Q377_9FIRM</name>
<organism evidence="2 3">
    <name type="scientific">Vescimonas coprocola</name>
    <dbReference type="NCBI Taxonomy" id="2714355"/>
    <lineage>
        <taxon>Bacteria</taxon>
        <taxon>Bacillati</taxon>
        <taxon>Bacillota</taxon>
        <taxon>Clostridia</taxon>
        <taxon>Eubacteriales</taxon>
        <taxon>Oscillospiraceae</taxon>
        <taxon>Vescimonas</taxon>
    </lineage>
</organism>
<evidence type="ECO:0000313" key="3">
    <source>
        <dbReference type="Proteomes" id="UP000681035"/>
    </source>
</evidence>
<dbReference type="EMBL" id="AP023418">
    <property type="protein sequence ID" value="BCK82490.1"/>
    <property type="molecule type" value="Genomic_DNA"/>
</dbReference>
<accession>A0A810Q377</accession>